<evidence type="ECO:0000256" key="2">
    <source>
        <dbReference type="ARBA" id="ARBA00023015"/>
    </source>
</evidence>
<evidence type="ECO:0000313" key="6">
    <source>
        <dbReference type="EMBL" id="QSQ19515.1"/>
    </source>
</evidence>
<dbReference type="PANTHER" id="PTHR30537:SF1">
    <property type="entry name" value="HTH-TYPE TRANSCRIPTIONAL REGULATOR PGRR"/>
    <property type="match status" value="1"/>
</dbReference>
<gene>
    <name evidence="6" type="ORF">JY651_29880</name>
</gene>
<dbReference type="InterPro" id="IPR000847">
    <property type="entry name" value="LysR_HTH_N"/>
</dbReference>
<evidence type="ECO:0000256" key="3">
    <source>
        <dbReference type="ARBA" id="ARBA00023125"/>
    </source>
</evidence>
<dbReference type="CDD" id="cd08474">
    <property type="entry name" value="PBP2_CrgA_like_5"/>
    <property type="match status" value="1"/>
</dbReference>
<evidence type="ECO:0000256" key="1">
    <source>
        <dbReference type="ARBA" id="ARBA00009437"/>
    </source>
</evidence>
<dbReference type="RefSeq" id="WP_206721099.1">
    <property type="nucleotide sequence ID" value="NZ_CP071090.1"/>
</dbReference>
<evidence type="ECO:0000313" key="7">
    <source>
        <dbReference type="Proteomes" id="UP000662747"/>
    </source>
</evidence>
<comment type="similarity">
    <text evidence="1">Belongs to the LysR transcriptional regulatory family.</text>
</comment>
<dbReference type="Gene3D" id="1.10.10.10">
    <property type="entry name" value="Winged helix-like DNA-binding domain superfamily/Winged helix DNA-binding domain"/>
    <property type="match status" value="1"/>
</dbReference>
<dbReference type="SUPFAM" id="SSF53850">
    <property type="entry name" value="Periplasmic binding protein-like II"/>
    <property type="match status" value="1"/>
</dbReference>
<organism evidence="6 7">
    <name type="scientific">Pyxidicoccus parkwayensis</name>
    <dbReference type="NCBI Taxonomy" id="2813578"/>
    <lineage>
        <taxon>Bacteria</taxon>
        <taxon>Pseudomonadati</taxon>
        <taxon>Myxococcota</taxon>
        <taxon>Myxococcia</taxon>
        <taxon>Myxococcales</taxon>
        <taxon>Cystobacterineae</taxon>
        <taxon>Myxococcaceae</taxon>
        <taxon>Pyxidicoccus</taxon>
    </lineage>
</organism>
<sequence>MRGSEFAELTAFVAVARHQSFSRAAAHLRISPSALSQTIRQLEERLGARLLNRTTRSVALSKAGERLLARVLPSMSELDAAVAEVRESRDVPSGSLRINAPRFVATKRLAPLLGRFCAAYPDIILDVVVQDSLTDIVAGRFDAGIRLGERLAKDMVAVKLGGELEMAAVGSPDYFARFGVPKTPHELHKHRCINGRWSDGSMYRWEFERDGREFEVDVEGPLIFNDSELSTQGALGGAGIAYLIEEEVRPWLKAGQLQRVLKDWSPRFPGFYLYYPSRRQVPAPLRAFIDFLRREERPAQAPGRKRMALHTESTAT</sequence>
<dbReference type="SUPFAM" id="SSF46785">
    <property type="entry name" value="Winged helix' DNA-binding domain"/>
    <property type="match status" value="1"/>
</dbReference>
<name>A0ABX7NKX9_9BACT</name>
<dbReference type="InterPro" id="IPR036388">
    <property type="entry name" value="WH-like_DNA-bd_sf"/>
</dbReference>
<dbReference type="PRINTS" id="PR00039">
    <property type="entry name" value="HTHLYSR"/>
</dbReference>
<evidence type="ECO:0000259" key="5">
    <source>
        <dbReference type="PROSITE" id="PS50931"/>
    </source>
</evidence>
<proteinExistence type="inferred from homology"/>
<dbReference type="Pfam" id="PF00126">
    <property type="entry name" value="HTH_1"/>
    <property type="match status" value="1"/>
</dbReference>
<dbReference type="PANTHER" id="PTHR30537">
    <property type="entry name" value="HTH-TYPE TRANSCRIPTIONAL REGULATOR"/>
    <property type="match status" value="1"/>
</dbReference>
<keyword evidence="2" id="KW-0805">Transcription regulation</keyword>
<evidence type="ECO:0000256" key="4">
    <source>
        <dbReference type="ARBA" id="ARBA00023163"/>
    </source>
</evidence>
<dbReference type="InterPro" id="IPR058163">
    <property type="entry name" value="LysR-type_TF_proteobact-type"/>
</dbReference>
<keyword evidence="4" id="KW-0804">Transcription</keyword>
<dbReference type="PROSITE" id="PS50931">
    <property type="entry name" value="HTH_LYSR"/>
    <property type="match status" value="1"/>
</dbReference>
<protein>
    <submittedName>
        <fullName evidence="6">LysR family transcriptional regulator</fullName>
    </submittedName>
</protein>
<dbReference type="InterPro" id="IPR036390">
    <property type="entry name" value="WH_DNA-bd_sf"/>
</dbReference>
<dbReference type="EMBL" id="CP071090">
    <property type="protein sequence ID" value="QSQ19515.1"/>
    <property type="molecule type" value="Genomic_DNA"/>
</dbReference>
<dbReference type="Pfam" id="PF03466">
    <property type="entry name" value="LysR_substrate"/>
    <property type="match status" value="1"/>
</dbReference>
<feature type="domain" description="HTH lysR-type" evidence="5">
    <location>
        <begin position="1"/>
        <end position="61"/>
    </location>
</feature>
<dbReference type="Proteomes" id="UP000662747">
    <property type="component" value="Chromosome"/>
</dbReference>
<accession>A0ABX7NKX9</accession>
<reference evidence="6 7" key="1">
    <citation type="submission" date="2021-02" db="EMBL/GenBank/DDBJ databases">
        <title>De Novo genome assembly of isolated myxobacteria.</title>
        <authorList>
            <person name="Stevens D.C."/>
        </authorList>
    </citation>
    <scope>NUCLEOTIDE SEQUENCE [LARGE SCALE GENOMIC DNA]</scope>
    <source>
        <strain evidence="7">SCPEA02</strain>
    </source>
</reference>
<dbReference type="InterPro" id="IPR005119">
    <property type="entry name" value="LysR_subst-bd"/>
</dbReference>
<keyword evidence="3" id="KW-0238">DNA-binding</keyword>
<dbReference type="Gene3D" id="3.40.190.290">
    <property type="match status" value="1"/>
</dbReference>
<keyword evidence="7" id="KW-1185">Reference proteome</keyword>